<dbReference type="InterPro" id="IPR018822">
    <property type="entry name" value="UPF0646"/>
</dbReference>
<evidence type="ECO:0000313" key="2">
    <source>
        <dbReference type="EMBL" id="OQE23835.1"/>
    </source>
</evidence>
<comment type="caution">
    <text evidence="2">The sequence shown here is derived from an EMBL/GenBank/DDBJ whole genome shotgun (WGS) entry which is preliminary data.</text>
</comment>
<feature type="compositionally biased region" description="Polar residues" evidence="1">
    <location>
        <begin position="568"/>
        <end position="589"/>
    </location>
</feature>
<feature type="region of interest" description="Disordered" evidence="1">
    <location>
        <begin position="465"/>
        <end position="833"/>
    </location>
</feature>
<dbReference type="OrthoDB" id="5339076at2759"/>
<dbReference type="STRING" id="303698.A0A1V6TBR7"/>
<gene>
    <name evidence="2" type="ORF">PENSTE_c008G06698</name>
</gene>
<feature type="compositionally biased region" description="Low complexity" evidence="1">
    <location>
        <begin position="157"/>
        <end position="201"/>
    </location>
</feature>
<feature type="compositionally biased region" description="Basic and acidic residues" evidence="1">
    <location>
        <begin position="655"/>
        <end position="666"/>
    </location>
</feature>
<feature type="compositionally biased region" description="Acidic residues" evidence="1">
    <location>
        <begin position="743"/>
        <end position="755"/>
    </location>
</feature>
<dbReference type="Pfam" id="PF10336">
    <property type="entry name" value="DUF2420"/>
    <property type="match status" value="1"/>
</dbReference>
<keyword evidence="3" id="KW-1185">Reference proteome</keyword>
<feature type="compositionally biased region" description="Polar residues" evidence="1">
    <location>
        <begin position="135"/>
        <end position="148"/>
    </location>
</feature>
<feature type="region of interest" description="Disordered" evidence="1">
    <location>
        <begin position="115"/>
        <end position="234"/>
    </location>
</feature>
<evidence type="ECO:0000313" key="3">
    <source>
        <dbReference type="Proteomes" id="UP000191285"/>
    </source>
</evidence>
<dbReference type="Proteomes" id="UP000191285">
    <property type="component" value="Unassembled WGS sequence"/>
</dbReference>
<feature type="compositionally biased region" description="Basic and acidic residues" evidence="1">
    <location>
        <begin position="708"/>
        <end position="722"/>
    </location>
</feature>
<dbReference type="AlphaFoldDB" id="A0A1V6TBR7"/>
<protein>
    <submittedName>
        <fullName evidence="2">Uncharacterized protein</fullName>
    </submittedName>
</protein>
<feature type="compositionally biased region" description="Basic and acidic residues" evidence="1">
    <location>
        <begin position="292"/>
        <end position="321"/>
    </location>
</feature>
<proteinExistence type="predicted"/>
<dbReference type="EMBL" id="MLKD01000008">
    <property type="protein sequence ID" value="OQE23835.1"/>
    <property type="molecule type" value="Genomic_DNA"/>
</dbReference>
<feature type="region of interest" description="Disordered" evidence="1">
    <location>
        <begin position="56"/>
        <end position="97"/>
    </location>
</feature>
<feature type="compositionally biased region" description="Acidic residues" evidence="1">
    <location>
        <begin position="770"/>
        <end position="791"/>
    </location>
</feature>
<organism evidence="2 3">
    <name type="scientific">Penicillium steckii</name>
    <dbReference type="NCBI Taxonomy" id="303698"/>
    <lineage>
        <taxon>Eukaryota</taxon>
        <taxon>Fungi</taxon>
        <taxon>Dikarya</taxon>
        <taxon>Ascomycota</taxon>
        <taxon>Pezizomycotina</taxon>
        <taxon>Eurotiomycetes</taxon>
        <taxon>Eurotiomycetidae</taxon>
        <taxon>Eurotiales</taxon>
        <taxon>Aspergillaceae</taxon>
        <taxon>Penicillium</taxon>
    </lineage>
</organism>
<feature type="compositionally biased region" description="Basic and acidic residues" evidence="1">
    <location>
        <begin position="598"/>
        <end position="610"/>
    </location>
</feature>
<feature type="region of interest" description="Disordered" evidence="1">
    <location>
        <begin position="284"/>
        <end position="321"/>
    </location>
</feature>
<feature type="compositionally biased region" description="Basic and acidic residues" evidence="1">
    <location>
        <begin position="533"/>
        <end position="566"/>
    </location>
</feature>
<feature type="compositionally biased region" description="Acidic residues" evidence="1">
    <location>
        <begin position="667"/>
        <end position="680"/>
    </location>
</feature>
<accession>A0A1V6TBR7</accession>
<reference evidence="3" key="1">
    <citation type="journal article" date="2017" name="Nat. Microbiol.">
        <title>Global analysis of biosynthetic gene clusters reveals vast potential of secondary metabolite production in Penicillium species.</title>
        <authorList>
            <person name="Nielsen J.C."/>
            <person name="Grijseels S."/>
            <person name="Prigent S."/>
            <person name="Ji B."/>
            <person name="Dainat J."/>
            <person name="Nielsen K.F."/>
            <person name="Frisvad J.C."/>
            <person name="Workman M."/>
            <person name="Nielsen J."/>
        </authorList>
    </citation>
    <scope>NUCLEOTIDE SEQUENCE [LARGE SCALE GENOMIC DNA]</scope>
    <source>
        <strain evidence="3">IBT 24891</strain>
    </source>
</reference>
<feature type="compositionally biased region" description="Basic and acidic residues" evidence="1">
    <location>
        <begin position="617"/>
        <end position="637"/>
    </location>
</feature>
<evidence type="ECO:0000256" key="1">
    <source>
        <dbReference type="SAM" id="MobiDB-lite"/>
    </source>
</evidence>
<sequence>MTATSTIPFQAMEVPAVEDSMEMASPYQGQADDFDIDIDLMEDHDQASNMDSDMVGAEDFQNTSQPSLFNDVNNDADMADEPSEGSMVDADNFVDEDHDIEVQDEDVTYEAEMLEGDQDEEIVEAVPTIQVEDAATSNDAPHQLNQDVTEPAPEIIAPNQQAPEEPQPVSTTLLEETEVLQQEPQPQLHPQPQLEPQSQPQAEEEAEPEHHNESALLGTKPSGHAEGGAPDENEAAATGTTVDQIGLDNETNAAVVGHPVTAEKQPTPLETNVTENIEAQTAAEVQESANTAEDHSAQPLEHHDTEHGESHLSESHDTNDNETLHPVKVLYQDNEISLFPPLEGDSAETFFLHDEDVAYDTVGKLFSSLREVLLDNVAEDEVLVIDIDALGIQLTEDSSHNSKTTLHHILEIYTHLSHNDGVTNPDALYLTLGSKISAHAELASLDSAAKTGKGLSQVHAWDVDYEDGGNDEATEHEVDPSSNDLLSNKPRAEDTREPGEASHSVQETAPSIEAKASGTSTSKDQETGAGQEDIDHQQGDSASEETHSPDEAEPQHDDHEEKHDNAEAPTTESSATIGSVPDGTTQTEDTYPDANEDTWEHPQQDHKADDEPSGQDTNHENVDEGHMGEHHDEQHFEEVEDELPQEGATVSETGADVKDVNPKSEYDEGPGEESNPEADSQDGLVDQGEDDDHQSQGESEATVGNVPNEEHADLQAHNHEYDFGPEDDLLGIAEDVLQSTQDDHDDQTENPEDDLATPPGEELEAHGSQDDEGENDELYVDFETSETIELGETDHSPADSQPIDNVSAKRSREEEDEWDFADTNPDLKRRRPS</sequence>
<name>A0A1V6TBR7_9EURO</name>
<feature type="compositionally biased region" description="Basic and acidic residues" evidence="1">
    <location>
        <begin position="490"/>
        <end position="500"/>
    </location>
</feature>
<feature type="compositionally biased region" description="Polar residues" evidence="1">
    <location>
        <begin position="60"/>
        <end position="73"/>
    </location>
</feature>